<accession>A0A562UW01</accession>
<sequence length="447" mass="48553">MKCRDWVNKGAIASLSAVILSLLVALAMSGVSAVGFAPIKAMEKSSGDFTYRVAVSFFGTGGWSDSGEHRHIDPIVFLDIDEAGCEMLAADPWDCRTNGVVHHEVLLFIAGGLAESGAKAIVFDTRLPDDHWDVEPDQQTELFSAWQKIPSVLIAAMPGAPGRDNVFFARDDALTGAPFMTFAPAVLFDNSGYSDGIVRNLDRSVLTQFSSDGSLETRATIAFALLDKLGQTYERNEEEPIFFSLASTIDNSAAYGSGWERRALSRLVIKEQGRPKALQSGGLDGQIVLVGSSAAAAGDVHLTPLGTMAGPEILANIIRDVQMFPDRPDIGWLDKLTWKLVSLIPAVLILVMTEFSSAYLGYRSKAKGWLGIKYFGLQAVLWTMAVSLTIVTTSYLSLYGLLANGSYELRGDLMLPIIALFFEEFVRISSRFIVWFETRLAALVGGI</sequence>
<evidence type="ECO:0000256" key="1">
    <source>
        <dbReference type="SAM" id="Phobius"/>
    </source>
</evidence>
<evidence type="ECO:0000259" key="2">
    <source>
        <dbReference type="SMART" id="SM01080"/>
    </source>
</evidence>
<name>A0A562UW01_9SPHN</name>
<dbReference type="Pfam" id="PF05226">
    <property type="entry name" value="CHASE2"/>
    <property type="match status" value="1"/>
</dbReference>
<organism evidence="3 4">
    <name type="scientific">Altererythrobacter ishigakiensis</name>
    <dbReference type="NCBI Taxonomy" id="476157"/>
    <lineage>
        <taxon>Bacteria</taxon>
        <taxon>Pseudomonadati</taxon>
        <taxon>Pseudomonadota</taxon>
        <taxon>Alphaproteobacteria</taxon>
        <taxon>Sphingomonadales</taxon>
        <taxon>Erythrobacteraceae</taxon>
        <taxon>Altererythrobacter</taxon>
    </lineage>
</organism>
<dbReference type="SMART" id="SM01080">
    <property type="entry name" value="CHASE2"/>
    <property type="match status" value="1"/>
</dbReference>
<keyword evidence="1" id="KW-1133">Transmembrane helix</keyword>
<comment type="caution">
    <text evidence="3">The sequence shown here is derived from an EMBL/GenBank/DDBJ whole genome shotgun (WGS) entry which is preliminary data.</text>
</comment>
<keyword evidence="1" id="KW-0472">Membrane</keyword>
<keyword evidence="4" id="KW-1185">Reference proteome</keyword>
<feature type="domain" description="CHASE2" evidence="2">
    <location>
        <begin position="12"/>
        <end position="349"/>
    </location>
</feature>
<dbReference type="STRING" id="476157.GCA_001663155_01925"/>
<gene>
    <name evidence="3" type="ORF">JN10_1429</name>
</gene>
<protein>
    <submittedName>
        <fullName evidence="3">CHASE2 domain-containing protein</fullName>
    </submittedName>
</protein>
<feature type="transmembrane region" description="Helical" evidence="1">
    <location>
        <begin position="343"/>
        <end position="362"/>
    </location>
</feature>
<evidence type="ECO:0000313" key="3">
    <source>
        <dbReference type="EMBL" id="TWJ09783.1"/>
    </source>
</evidence>
<keyword evidence="1" id="KW-0812">Transmembrane</keyword>
<reference evidence="3 4" key="1">
    <citation type="submission" date="2019-07" db="EMBL/GenBank/DDBJ databases">
        <title>Genomic Encyclopedia of Archaeal and Bacterial Type Strains, Phase II (KMG-II): from individual species to whole genera.</title>
        <authorList>
            <person name="Goeker M."/>
        </authorList>
    </citation>
    <scope>NUCLEOTIDE SEQUENCE [LARGE SCALE GENOMIC DNA]</scope>
    <source>
        <strain evidence="3 4">ATCC BAA-2084</strain>
    </source>
</reference>
<dbReference type="InterPro" id="IPR007890">
    <property type="entry name" value="CHASE2"/>
</dbReference>
<evidence type="ECO:0000313" key="4">
    <source>
        <dbReference type="Proteomes" id="UP000320547"/>
    </source>
</evidence>
<proteinExistence type="predicted"/>
<dbReference type="EMBL" id="VLLK01000001">
    <property type="protein sequence ID" value="TWJ09783.1"/>
    <property type="molecule type" value="Genomic_DNA"/>
</dbReference>
<dbReference type="Proteomes" id="UP000320547">
    <property type="component" value="Unassembled WGS sequence"/>
</dbReference>
<feature type="transmembrane region" description="Helical" evidence="1">
    <location>
        <begin position="374"/>
        <end position="401"/>
    </location>
</feature>
<dbReference type="OrthoDB" id="9789782at2"/>
<dbReference type="AlphaFoldDB" id="A0A562UW01"/>